<name>A0A1H6F330_9GAMM</name>
<protein>
    <submittedName>
        <fullName evidence="2">PilZ domain protein</fullName>
    </submittedName>
</protein>
<dbReference type="GO" id="GO:0035438">
    <property type="term" value="F:cyclic-di-GMP binding"/>
    <property type="evidence" value="ECO:0007669"/>
    <property type="project" value="InterPro"/>
</dbReference>
<dbReference type="Proteomes" id="UP000236724">
    <property type="component" value="Unassembled WGS sequence"/>
</dbReference>
<accession>A0A1H6F330</accession>
<sequence length="133" mass="15338">MTTGNTMDSTLAKERRRSKRRELLLFLPVYYQETGEVLGHLADLTPEGLMLFSQECIELGKKYALEIHIEDLRNALIYQRDADPGFNTIQMTARSRWIAINPDLYRTGFMFTDISEQALDAIEHIVESLDKLV</sequence>
<dbReference type="EMBL" id="FMSV02000059">
    <property type="protein sequence ID" value="SEH04530.1"/>
    <property type="molecule type" value="Genomic_DNA"/>
</dbReference>
<feature type="domain" description="PilZ" evidence="1">
    <location>
        <begin position="14"/>
        <end position="127"/>
    </location>
</feature>
<dbReference type="Pfam" id="PF07238">
    <property type="entry name" value="PilZ"/>
    <property type="match status" value="1"/>
</dbReference>
<reference evidence="2 3" key="1">
    <citation type="submission" date="2016-10" db="EMBL/GenBank/DDBJ databases">
        <authorList>
            <person name="de Groot N.N."/>
        </authorList>
    </citation>
    <scope>NUCLEOTIDE SEQUENCE [LARGE SCALE GENOMIC DNA]</scope>
    <source>
        <strain evidence="2">MBHS1</strain>
    </source>
</reference>
<keyword evidence="3" id="KW-1185">Reference proteome</keyword>
<gene>
    <name evidence="2" type="ORF">MBHS_00376</name>
</gene>
<organism evidence="2 3">
    <name type="scientific">Candidatus Venteria ishoeyi</name>
    <dbReference type="NCBI Taxonomy" id="1899563"/>
    <lineage>
        <taxon>Bacteria</taxon>
        <taxon>Pseudomonadati</taxon>
        <taxon>Pseudomonadota</taxon>
        <taxon>Gammaproteobacteria</taxon>
        <taxon>Thiotrichales</taxon>
        <taxon>Thiotrichaceae</taxon>
        <taxon>Venteria</taxon>
    </lineage>
</organism>
<evidence type="ECO:0000259" key="1">
    <source>
        <dbReference type="Pfam" id="PF07238"/>
    </source>
</evidence>
<dbReference type="AlphaFoldDB" id="A0A1H6F330"/>
<dbReference type="OrthoDB" id="5625505at2"/>
<dbReference type="Gene3D" id="2.40.10.220">
    <property type="entry name" value="predicted glycosyltransferase like domains"/>
    <property type="match status" value="1"/>
</dbReference>
<evidence type="ECO:0000313" key="2">
    <source>
        <dbReference type="EMBL" id="SEH04530.1"/>
    </source>
</evidence>
<dbReference type="InterPro" id="IPR009875">
    <property type="entry name" value="PilZ_domain"/>
</dbReference>
<proteinExistence type="predicted"/>
<evidence type="ECO:0000313" key="3">
    <source>
        <dbReference type="Proteomes" id="UP000236724"/>
    </source>
</evidence>